<dbReference type="InterPro" id="IPR023430">
    <property type="entry name" value="Pept_HybD-like_dom_sf"/>
</dbReference>
<comment type="caution">
    <text evidence="5">The sequence shown here is derived from an EMBL/GenBank/DDBJ whole genome shotgun (WGS) entry which is preliminary data.</text>
</comment>
<organism evidence="5 6">
    <name type="scientific">Thermodesulfobacterium commune</name>
    <dbReference type="NCBI Taxonomy" id="1741"/>
    <lineage>
        <taxon>Bacteria</taxon>
        <taxon>Pseudomonadati</taxon>
        <taxon>Thermodesulfobacteriota</taxon>
        <taxon>Thermodesulfobacteria</taxon>
        <taxon>Thermodesulfobacteriales</taxon>
        <taxon>Thermodesulfobacteriaceae</taxon>
        <taxon>Thermodesulfobacterium</taxon>
    </lineage>
</organism>
<keyword evidence="2" id="KW-0645">Protease</keyword>
<sequence length="116" mass="13269">LLVIDAIAKGSPPGTLHKFTKDTLPKQILEKLSIHEVSFLDILTLAEMRGFSPEELVVLGLEPESLEMRYELSPSVKANFIPLIEAVVSQLKDWDIELVPKKDLRRWEELFFVDRP</sequence>
<dbReference type="GO" id="GO:0008047">
    <property type="term" value="F:enzyme activator activity"/>
    <property type="evidence" value="ECO:0007669"/>
    <property type="project" value="InterPro"/>
</dbReference>
<reference evidence="5 6" key="1">
    <citation type="journal article" date="2018" name="Nat. Biotechnol.">
        <title>A standardized bacterial taxonomy based on genome phylogeny substantially revises the tree of life.</title>
        <authorList>
            <person name="Parks D.H."/>
            <person name="Chuvochina M."/>
            <person name="Waite D.W."/>
            <person name="Rinke C."/>
            <person name="Skarshewski A."/>
            <person name="Chaumeil P.A."/>
            <person name="Hugenholtz P."/>
        </authorList>
    </citation>
    <scope>NUCLEOTIDE SEQUENCE [LARGE SCALE GENOMIC DNA]</scope>
    <source>
        <strain evidence="5">UBA12529</strain>
    </source>
</reference>
<evidence type="ECO:0000256" key="1">
    <source>
        <dbReference type="ARBA" id="ARBA00006814"/>
    </source>
</evidence>
<dbReference type="SUPFAM" id="SSF53163">
    <property type="entry name" value="HybD-like"/>
    <property type="match status" value="1"/>
</dbReference>
<dbReference type="EMBL" id="DLVE01000028">
    <property type="protein sequence ID" value="HAA83609.1"/>
    <property type="molecule type" value="Genomic_DNA"/>
</dbReference>
<evidence type="ECO:0000256" key="3">
    <source>
        <dbReference type="ARBA" id="ARBA00022750"/>
    </source>
</evidence>
<dbReference type="Proteomes" id="UP000257240">
    <property type="component" value="Unassembled WGS sequence"/>
</dbReference>
<dbReference type="NCBIfam" id="TIGR00072">
    <property type="entry name" value="hydrog_prot"/>
    <property type="match status" value="1"/>
</dbReference>
<evidence type="ECO:0000256" key="4">
    <source>
        <dbReference type="ARBA" id="ARBA00022801"/>
    </source>
</evidence>
<dbReference type="PANTHER" id="PTHR30302">
    <property type="entry name" value="HYDROGENASE 1 MATURATION PROTEASE"/>
    <property type="match status" value="1"/>
</dbReference>
<dbReference type="AlphaFoldDB" id="A0A101FI69"/>
<keyword evidence="3" id="KW-0064">Aspartyl protease</keyword>
<feature type="non-terminal residue" evidence="5">
    <location>
        <position position="1"/>
    </location>
</feature>
<dbReference type="PANTHER" id="PTHR30302:SF1">
    <property type="entry name" value="HYDROGENASE 2 MATURATION PROTEASE"/>
    <property type="match status" value="1"/>
</dbReference>
<dbReference type="Pfam" id="PF01750">
    <property type="entry name" value="HycI"/>
    <property type="match status" value="1"/>
</dbReference>
<dbReference type="InterPro" id="IPR000671">
    <property type="entry name" value="Peptidase_A31"/>
</dbReference>
<evidence type="ECO:0008006" key="7">
    <source>
        <dbReference type="Google" id="ProtNLM"/>
    </source>
</evidence>
<accession>A0A101FI69</accession>
<protein>
    <recommendedName>
        <fullName evidence="7">Hydrogenase maturation protease</fullName>
    </recommendedName>
</protein>
<proteinExistence type="inferred from homology"/>
<evidence type="ECO:0000313" key="5">
    <source>
        <dbReference type="EMBL" id="HAA83609.1"/>
    </source>
</evidence>
<dbReference type="GO" id="GO:0004190">
    <property type="term" value="F:aspartic-type endopeptidase activity"/>
    <property type="evidence" value="ECO:0007669"/>
    <property type="project" value="UniProtKB-KW"/>
</dbReference>
<dbReference type="Gene3D" id="3.40.50.1450">
    <property type="entry name" value="HybD-like"/>
    <property type="match status" value="1"/>
</dbReference>
<evidence type="ECO:0000256" key="2">
    <source>
        <dbReference type="ARBA" id="ARBA00022670"/>
    </source>
</evidence>
<dbReference type="GO" id="GO:0016485">
    <property type="term" value="P:protein processing"/>
    <property type="evidence" value="ECO:0007669"/>
    <property type="project" value="TreeGrafter"/>
</dbReference>
<name>A0A101FI69_9BACT</name>
<keyword evidence="4" id="KW-0378">Hydrolase</keyword>
<evidence type="ECO:0000313" key="6">
    <source>
        <dbReference type="Proteomes" id="UP000257240"/>
    </source>
</evidence>
<gene>
    <name evidence="5" type="ORF">DCE01_02300</name>
</gene>
<comment type="similarity">
    <text evidence="1">Belongs to the peptidase A31 family.</text>
</comment>